<organism evidence="1 2">
    <name type="scientific">Trifolium medium</name>
    <dbReference type="NCBI Taxonomy" id="97028"/>
    <lineage>
        <taxon>Eukaryota</taxon>
        <taxon>Viridiplantae</taxon>
        <taxon>Streptophyta</taxon>
        <taxon>Embryophyta</taxon>
        <taxon>Tracheophyta</taxon>
        <taxon>Spermatophyta</taxon>
        <taxon>Magnoliopsida</taxon>
        <taxon>eudicotyledons</taxon>
        <taxon>Gunneridae</taxon>
        <taxon>Pentapetalae</taxon>
        <taxon>rosids</taxon>
        <taxon>fabids</taxon>
        <taxon>Fabales</taxon>
        <taxon>Fabaceae</taxon>
        <taxon>Papilionoideae</taxon>
        <taxon>50 kb inversion clade</taxon>
        <taxon>NPAAA clade</taxon>
        <taxon>Hologalegina</taxon>
        <taxon>IRL clade</taxon>
        <taxon>Trifolieae</taxon>
        <taxon>Trifolium</taxon>
    </lineage>
</organism>
<dbReference type="Proteomes" id="UP000265520">
    <property type="component" value="Unassembled WGS sequence"/>
</dbReference>
<proteinExistence type="predicted"/>
<accession>A0A392UEC1</accession>
<reference evidence="1 2" key="1">
    <citation type="journal article" date="2018" name="Front. Plant Sci.">
        <title>Red Clover (Trifolium pratense) and Zigzag Clover (T. medium) - A Picture of Genomic Similarities and Differences.</title>
        <authorList>
            <person name="Dluhosova J."/>
            <person name="Istvanek J."/>
            <person name="Nedelnik J."/>
            <person name="Repkova J."/>
        </authorList>
    </citation>
    <scope>NUCLEOTIDE SEQUENCE [LARGE SCALE GENOMIC DNA]</scope>
    <source>
        <strain evidence="2">cv. 10/8</strain>
        <tissue evidence="1">Leaf</tissue>
    </source>
</reference>
<evidence type="ECO:0000313" key="2">
    <source>
        <dbReference type="Proteomes" id="UP000265520"/>
    </source>
</evidence>
<protein>
    <submittedName>
        <fullName evidence="1">Uncharacterized protein</fullName>
    </submittedName>
</protein>
<keyword evidence="2" id="KW-1185">Reference proteome</keyword>
<sequence>PPPPPPAPAYVVIDSDWIGYHISVDRIQQPTRPATYAAETTTDYLSSPRTSIMSITCGCVYA</sequence>
<dbReference type="EMBL" id="LXQA010805421">
    <property type="protein sequence ID" value="MCI71853.1"/>
    <property type="molecule type" value="Genomic_DNA"/>
</dbReference>
<name>A0A392UEC1_9FABA</name>
<comment type="caution">
    <text evidence="1">The sequence shown here is derived from an EMBL/GenBank/DDBJ whole genome shotgun (WGS) entry which is preliminary data.</text>
</comment>
<dbReference type="AlphaFoldDB" id="A0A392UEC1"/>
<evidence type="ECO:0000313" key="1">
    <source>
        <dbReference type="EMBL" id="MCI71853.1"/>
    </source>
</evidence>
<feature type="non-terminal residue" evidence="1">
    <location>
        <position position="1"/>
    </location>
</feature>